<dbReference type="InterPro" id="IPR006059">
    <property type="entry name" value="SBP"/>
</dbReference>
<keyword evidence="3" id="KW-0813">Transport</keyword>
<proteinExistence type="inferred from homology"/>
<keyword evidence="5" id="KW-0762">Sugar transport</keyword>
<dbReference type="PANTHER" id="PTHR43649">
    <property type="entry name" value="ARABINOSE-BINDING PROTEIN-RELATED"/>
    <property type="match status" value="1"/>
</dbReference>
<dbReference type="GO" id="GO:0030313">
    <property type="term" value="C:cell envelope"/>
    <property type="evidence" value="ECO:0007669"/>
    <property type="project" value="UniProtKB-SubCell"/>
</dbReference>
<dbReference type="EMBL" id="JADBEM010000001">
    <property type="protein sequence ID" value="MBE1609510.1"/>
    <property type="molecule type" value="Genomic_DNA"/>
</dbReference>
<evidence type="ECO:0000256" key="1">
    <source>
        <dbReference type="ARBA" id="ARBA00004196"/>
    </source>
</evidence>
<keyword evidence="4" id="KW-0732">Signal</keyword>
<dbReference type="Gene3D" id="3.40.190.10">
    <property type="entry name" value="Periplasmic binding protein-like II"/>
    <property type="match status" value="1"/>
</dbReference>
<dbReference type="CDD" id="cd13585">
    <property type="entry name" value="PBP2_TMBP_like"/>
    <property type="match status" value="1"/>
</dbReference>
<name>A0A927RET4_9ACTN</name>
<comment type="subcellular location">
    <subcellularLocation>
        <location evidence="1">Cell envelope</location>
    </subcellularLocation>
</comment>
<dbReference type="PANTHER" id="PTHR43649:SF31">
    <property type="entry name" value="SN-GLYCEROL-3-PHOSPHATE-BINDING PERIPLASMIC PROTEIN UGPB"/>
    <property type="match status" value="1"/>
</dbReference>
<keyword evidence="6" id="KW-1185">Reference proteome</keyword>
<reference evidence="5" key="1">
    <citation type="submission" date="2020-10" db="EMBL/GenBank/DDBJ databases">
        <title>Sequencing the genomes of 1000 actinobacteria strains.</title>
        <authorList>
            <person name="Klenk H.-P."/>
        </authorList>
    </citation>
    <scope>NUCLEOTIDE SEQUENCE</scope>
    <source>
        <strain evidence="5">DSM 45354</strain>
    </source>
</reference>
<evidence type="ECO:0000313" key="6">
    <source>
        <dbReference type="Proteomes" id="UP000638648"/>
    </source>
</evidence>
<dbReference type="SUPFAM" id="SSF53850">
    <property type="entry name" value="Periplasmic binding protein-like II"/>
    <property type="match status" value="1"/>
</dbReference>
<evidence type="ECO:0000256" key="4">
    <source>
        <dbReference type="ARBA" id="ARBA00022729"/>
    </source>
</evidence>
<evidence type="ECO:0000256" key="2">
    <source>
        <dbReference type="ARBA" id="ARBA00008520"/>
    </source>
</evidence>
<evidence type="ECO:0000256" key="3">
    <source>
        <dbReference type="ARBA" id="ARBA00022448"/>
    </source>
</evidence>
<accession>A0A927RET4</accession>
<dbReference type="Proteomes" id="UP000638648">
    <property type="component" value="Unassembled WGS sequence"/>
</dbReference>
<dbReference type="InterPro" id="IPR050490">
    <property type="entry name" value="Bact_solute-bd_prot1"/>
</dbReference>
<comment type="caution">
    <text evidence="5">The sequence shown here is derived from an EMBL/GenBank/DDBJ whole genome shotgun (WGS) entry which is preliminary data.</text>
</comment>
<protein>
    <submittedName>
        <fullName evidence="5">Multiple sugar transport system substrate-binding protein</fullName>
    </submittedName>
</protein>
<sequence>MTTHMAPLSRRSLLGGALGLAGGSLLLGCGKSGGGGSGDGITMLNWEQTAGTPLEKAIREYEKQSGTKVTIQPAVTGDAYDTKMRTLLAGGDPPDVMRINDDFVRGFSDQGALLDLNTYVKRDKLDTSQFAKEAFEFPKQADGSHTAWVLGYQPRLIFYNVDMFKEAGVPLPPTTWTSDGWTWDDFADAAKKLTIPGKRYGGLIYLDTGYEQTFAVNHGSATGIFSKDGTQFTLADQKEVEAMQWATDLTCKAHVQPPWSELQQDSIQNQMFAQGKLAMLFTGFGTVPYLRQTIKDFTWDIAPPPGDVEQKTESSVIVFTIAKSAKNPDKAWELLKFLSGEEGGKILLEGGAFTPINLKAAEGLKPGKEAPAHIELFAEAAKHLTATNQTKNTIGARQLYRPALDAAYNCEKSVGDVLKEIKPQVLDALKG</sequence>
<dbReference type="RefSeq" id="WP_192753077.1">
    <property type="nucleotide sequence ID" value="NZ_BAABJL010000201.1"/>
</dbReference>
<evidence type="ECO:0000313" key="5">
    <source>
        <dbReference type="EMBL" id="MBE1609510.1"/>
    </source>
</evidence>
<comment type="similarity">
    <text evidence="2">Belongs to the bacterial solute-binding protein 1 family.</text>
</comment>
<gene>
    <name evidence="5" type="ORF">HEB94_006358</name>
</gene>
<dbReference type="AlphaFoldDB" id="A0A927RET4"/>
<dbReference type="Pfam" id="PF01547">
    <property type="entry name" value="SBP_bac_1"/>
    <property type="match status" value="1"/>
</dbReference>
<organism evidence="5 6">
    <name type="scientific">Actinopolymorpha pittospori</name>
    <dbReference type="NCBI Taxonomy" id="648752"/>
    <lineage>
        <taxon>Bacteria</taxon>
        <taxon>Bacillati</taxon>
        <taxon>Actinomycetota</taxon>
        <taxon>Actinomycetes</taxon>
        <taxon>Propionibacteriales</taxon>
        <taxon>Actinopolymorphaceae</taxon>
        <taxon>Actinopolymorpha</taxon>
    </lineage>
</organism>